<dbReference type="PANTHER" id="PTHR43781:SF1">
    <property type="entry name" value="SACCHAROPINE DEHYDROGENASE"/>
    <property type="match status" value="1"/>
</dbReference>
<name>A0ABT4DVL3_9BACL</name>
<dbReference type="PANTHER" id="PTHR43781">
    <property type="entry name" value="SACCHAROPINE DEHYDROGENASE"/>
    <property type="match status" value="1"/>
</dbReference>
<dbReference type="EMBL" id="JAMDLW010000022">
    <property type="protein sequence ID" value="MCY9521285.1"/>
    <property type="molecule type" value="Genomic_DNA"/>
</dbReference>
<organism evidence="2 3">
    <name type="scientific">Paenibacillus apiarius</name>
    <dbReference type="NCBI Taxonomy" id="46240"/>
    <lineage>
        <taxon>Bacteria</taxon>
        <taxon>Bacillati</taxon>
        <taxon>Bacillota</taxon>
        <taxon>Bacilli</taxon>
        <taxon>Bacillales</taxon>
        <taxon>Paenibacillaceae</taxon>
        <taxon>Paenibacillus</taxon>
    </lineage>
</organism>
<dbReference type="Gene3D" id="3.30.360.10">
    <property type="entry name" value="Dihydrodipicolinate Reductase, domain 2"/>
    <property type="match status" value="1"/>
</dbReference>
<feature type="domain" description="Saccharopine dehydrogenase NADP binding" evidence="1">
    <location>
        <begin position="6"/>
        <end position="127"/>
    </location>
</feature>
<reference evidence="2 3" key="1">
    <citation type="submission" date="2022-05" db="EMBL/GenBank/DDBJ databases">
        <title>Genome Sequencing of Bee-Associated Microbes.</title>
        <authorList>
            <person name="Dunlap C."/>
        </authorList>
    </citation>
    <scope>NUCLEOTIDE SEQUENCE [LARGE SCALE GENOMIC DNA]</scope>
    <source>
        <strain evidence="2 3">NRRL NRS-1438</strain>
    </source>
</reference>
<gene>
    <name evidence="2" type="ORF">M5X09_16690</name>
</gene>
<comment type="caution">
    <text evidence="2">The sequence shown here is derived from an EMBL/GenBank/DDBJ whole genome shotgun (WGS) entry which is preliminary data.</text>
</comment>
<evidence type="ECO:0000259" key="1">
    <source>
        <dbReference type="Pfam" id="PF03435"/>
    </source>
</evidence>
<evidence type="ECO:0000313" key="2">
    <source>
        <dbReference type="EMBL" id="MCY9521285.1"/>
    </source>
</evidence>
<dbReference type="Proteomes" id="UP001207626">
    <property type="component" value="Unassembled WGS sequence"/>
</dbReference>
<accession>A0ABT4DVL3</accession>
<dbReference type="RefSeq" id="WP_268601229.1">
    <property type="nucleotide sequence ID" value="NZ_JAMDLV010000021.1"/>
</dbReference>
<protein>
    <submittedName>
        <fullName evidence="2">Saccharopine dehydrogenase NADP-binding domain-containing protein</fullName>
    </submittedName>
</protein>
<dbReference type="Gene3D" id="3.40.50.720">
    <property type="entry name" value="NAD(P)-binding Rossmann-like Domain"/>
    <property type="match status" value="1"/>
</dbReference>
<dbReference type="InterPro" id="IPR005097">
    <property type="entry name" value="Sacchrp_dh_NADP-bd"/>
</dbReference>
<dbReference type="InterPro" id="IPR036291">
    <property type="entry name" value="NAD(P)-bd_dom_sf"/>
</dbReference>
<evidence type="ECO:0000313" key="3">
    <source>
        <dbReference type="Proteomes" id="UP001207626"/>
    </source>
</evidence>
<dbReference type="Pfam" id="PF03435">
    <property type="entry name" value="Sacchrp_dh_NADP"/>
    <property type="match status" value="1"/>
</dbReference>
<sequence length="373" mass="41790">MDKKTIGILGATGYVGRGAVRAMLAFTEYRILIGGRNEERVRHLFPKMESRIGCLQVDVHNRDQLHRFCGKCDIVVNCAGPSKQIADTVAAACIEQGVHYVDVSGDEHLYEQLMKRKQEIEEKELSIVISAGVYPGLSEIFPAYVAETYFDDIDALELFFAGQGGFSLNAAYDIVCSIEEDTGLGMTYCKHGEAQKMDVPFHRNYSLPFPAGKRDTYPVLNREFQQMARQNKMKSAYFYNTYPNHSVLNQFVMIKALEQYKTEEQKRASAKALTEQFGANNKEANAFTMFHLIASGSKHGKPLRLVANLLSQNDWNTLSGILAAHAAKSIMEEDEKKSGCFFVAEAVQAAKLIGELSERHIVIEHTFTEFKQG</sequence>
<keyword evidence="3" id="KW-1185">Reference proteome</keyword>
<proteinExistence type="predicted"/>
<dbReference type="SUPFAM" id="SSF51735">
    <property type="entry name" value="NAD(P)-binding Rossmann-fold domains"/>
    <property type="match status" value="1"/>
</dbReference>